<feature type="non-terminal residue" evidence="1">
    <location>
        <position position="68"/>
    </location>
</feature>
<proteinExistence type="predicted"/>
<dbReference type="AlphaFoldDB" id="A0A1G7STP6"/>
<sequence length="68" mass="7215">MRAAVVVETDPVADDAVGVLDALEAVAVSALLLERPDDALHHSVLLRVEPSRRHRSEPDGEGGVMNSC</sequence>
<accession>A0A1G7STP6</accession>
<name>A0A1G7STP6_RHOCA</name>
<gene>
    <name evidence="1" type="ORF">SAMN04244550_03679</name>
</gene>
<protein>
    <submittedName>
        <fullName evidence="1">Uncharacterized protein</fullName>
    </submittedName>
</protein>
<dbReference type="Proteomes" id="UP000183812">
    <property type="component" value="Unassembled WGS sequence"/>
</dbReference>
<dbReference type="EMBL" id="FNAY01000047">
    <property type="protein sequence ID" value="SDG26496.1"/>
    <property type="molecule type" value="Genomic_DNA"/>
</dbReference>
<reference evidence="1 2" key="1">
    <citation type="submission" date="2016-10" db="EMBL/GenBank/DDBJ databases">
        <authorList>
            <person name="de Groot N.N."/>
        </authorList>
    </citation>
    <scope>NUCLEOTIDE SEQUENCE [LARGE SCALE GENOMIC DNA]</scope>
    <source>
        <strain evidence="2">DSM 938 / 37b4</strain>
    </source>
</reference>
<evidence type="ECO:0000313" key="1">
    <source>
        <dbReference type="EMBL" id="SDG26496.1"/>
    </source>
</evidence>
<organism evidence="1 2">
    <name type="scientific">Rhodobacter capsulatus</name>
    <name type="common">Rhodopseudomonas capsulata</name>
    <dbReference type="NCBI Taxonomy" id="1061"/>
    <lineage>
        <taxon>Bacteria</taxon>
        <taxon>Pseudomonadati</taxon>
        <taxon>Pseudomonadota</taxon>
        <taxon>Alphaproteobacteria</taxon>
        <taxon>Rhodobacterales</taxon>
        <taxon>Rhodobacter group</taxon>
        <taxon>Rhodobacter</taxon>
    </lineage>
</organism>
<evidence type="ECO:0000313" key="2">
    <source>
        <dbReference type="Proteomes" id="UP000183812"/>
    </source>
</evidence>